<evidence type="ECO:0000259" key="4">
    <source>
        <dbReference type="SMART" id="SM00559"/>
    </source>
</evidence>
<dbReference type="HAMAP" id="MF_01875">
    <property type="entry name" value="Prokaryotic_Ku"/>
    <property type="match status" value="1"/>
</dbReference>
<name>A0ABN8APR0_9PROT</name>
<comment type="similarity">
    <text evidence="2">Belongs to the prokaryotic Ku family.</text>
</comment>
<dbReference type="InterPro" id="IPR009187">
    <property type="entry name" value="Prok_Ku"/>
</dbReference>
<reference evidence="5 6" key="1">
    <citation type="submission" date="2021-10" db="EMBL/GenBank/DDBJ databases">
        <authorList>
            <person name="Koch H."/>
        </authorList>
    </citation>
    <scope>NUCLEOTIDE SEQUENCE [LARGE SCALE GENOMIC DNA]</scope>
    <source>
        <strain evidence="5">6680</strain>
    </source>
</reference>
<dbReference type="EMBL" id="OU912926">
    <property type="protein sequence ID" value="CAG9932738.1"/>
    <property type="molecule type" value="Genomic_DNA"/>
</dbReference>
<sequence length="303" mass="33901">MTPSSNRVLWKGAITFGLVHIPIALYSATTETGLDFDWLDKRSMDPVGYKRINKKTGKEIDKENIVKGIEYQDGQYIILSPEEISAAYPKSTQTIEIVTFVPATDIPFVYMERPYYTAPINKGEKVYALLRETLLETQRVGIARVVIQTKQHLAALIPSGPVLTLNLLRWGNDIRSWEELNLPAEGIKGTGLTDKELKMAAQLVNSMSSEWNPEEFHDTFKEKIMDLVHQKAESGELQSVSQPEQLEQPQGGAQIIDLAELLRNSLKKDKNKEEDNKPPAKKSAKTPAKVLAHSTARKKSSAS</sequence>
<feature type="compositionally biased region" description="Polar residues" evidence="3">
    <location>
        <begin position="236"/>
        <end position="248"/>
    </location>
</feature>
<comment type="function">
    <text evidence="2">With LigD forms a non-homologous end joining (NHEJ) DNA repair enzyme, which repairs dsDNA breaks with reduced fidelity. Binds linear dsDNA with 5'- and 3'- overhangs but not closed circular dsDNA nor ssDNA. Recruits and stimulates the ligase activity of LigD.</text>
</comment>
<feature type="domain" description="Ku" evidence="4">
    <location>
        <begin position="57"/>
        <end position="185"/>
    </location>
</feature>
<evidence type="ECO:0000256" key="2">
    <source>
        <dbReference type="HAMAP-Rule" id="MF_01875"/>
    </source>
</evidence>
<gene>
    <name evidence="2 5" type="primary">ku</name>
    <name evidence="5" type="ORF">NTG6680_1485</name>
</gene>
<dbReference type="CDD" id="cd00789">
    <property type="entry name" value="KU_like"/>
    <property type="match status" value="1"/>
</dbReference>
<evidence type="ECO:0000256" key="3">
    <source>
        <dbReference type="SAM" id="MobiDB-lite"/>
    </source>
</evidence>
<organism evidence="5 6">
    <name type="scientific">Candidatus Nitrotoga arctica</name>
    <dbReference type="NCBI Taxonomy" id="453162"/>
    <lineage>
        <taxon>Bacteria</taxon>
        <taxon>Pseudomonadati</taxon>
        <taxon>Pseudomonadota</taxon>
        <taxon>Betaproteobacteria</taxon>
        <taxon>Nitrosomonadales</taxon>
        <taxon>Gallionellaceae</taxon>
        <taxon>Candidatus Nitrotoga</taxon>
    </lineage>
</organism>
<dbReference type="PANTHER" id="PTHR41251:SF1">
    <property type="entry name" value="NON-HOMOLOGOUS END JOINING PROTEIN KU"/>
    <property type="match status" value="1"/>
</dbReference>
<dbReference type="Pfam" id="PF02735">
    <property type="entry name" value="Ku"/>
    <property type="match status" value="1"/>
</dbReference>
<evidence type="ECO:0000313" key="5">
    <source>
        <dbReference type="EMBL" id="CAG9932738.1"/>
    </source>
</evidence>
<dbReference type="SUPFAM" id="SSF100939">
    <property type="entry name" value="SPOC domain-like"/>
    <property type="match status" value="1"/>
</dbReference>
<dbReference type="NCBIfam" id="TIGR02772">
    <property type="entry name" value="Ku_bact"/>
    <property type="match status" value="1"/>
</dbReference>
<dbReference type="InterPro" id="IPR006164">
    <property type="entry name" value="DNA_bd_Ku70/Ku80"/>
</dbReference>
<dbReference type="PANTHER" id="PTHR41251">
    <property type="entry name" value="NON-HOMOLOGOUS END JOINING PROTEIN KU"/>
    <property type="match status" value="1"/>
</dbReference>
<comment type="subunit">
    <text evidence="2">Homodimer. Interacts with LigD.</text>
</comment>
<protein>
    <recommendedName>
        <fullName evidence="2">Non-homologous end joining protein Ku</fullName>
    </recommendedName>
</protein>
<keyword evidence="1 2" id="KW-0238">DNA-binding</keyword>
<accession>A0ABN8APR0</accession>
<proteinExistence type="inferred from homology"/>
<dbReference type="InterPro" id="IPR016194">
    <property type="entry name" value="SPOC-like_C_dom_sf"/>
</dbReference>
<dbReference type="RefSeq" id="WP_239796629.1">
    <property type="nucleotide sequence ID" value="NZ_OU912926.1"/>
</dbReference>
<evidence type="ECO:0000313" key="6">
    <source>
        <dbReference type="Proteomes" id="UP000839052"/>
    </source>
</evidence>
<dbReference type="SMART" id="SM00559">
    <property type="entry name" value="Ku78"/>
    <property type="match status" value="1"/>
</dbReference>
<keyword evidence="6" id="KW-1185">Reference proteome</keyword>
<feature type="compositionally biased region" description="Basic and acidic residues" evidence="3">
    <location>
        <begin position="266"/>
        <end position="278"/>
    </location>
</feature>
<dbReference type="Gene3D" id="2.40.290.10">
    <property type="match status" value="1"/>
</dbReference>
<evidence type="ECO:0000256" key="1">
    <source>
        <dbReference type="ARBA" id="ARBA00023125"/>
    </source>
</evidence>
<dbReference type="PIRSF" id="PIRSF006493">
    <property type="entry name" value="Prok_Ku"/>
    <property type="match status" value="1"/>
</dbReference>
<keyword evidence="2" id="KW-0234">DNA repair</keyword>
<keyword evidence="2" id="KW-0227">DNA damage</keyword>
<dbReference type="Proteomes" id="UP000839052">
    <property type="component" value="Chromosome"/>
</dbReference>
<keyword evidence="2" id="KW-0233">DNA recombination</keyword>
<feature type="region of interest" description="Disordered" evidence="3">
    <location>
        <begin position="234"/>
        <end position="303"/>
    </location>
</feature>